<dbReference type="AlphaFoldDB" id="A0A9X3S2V3"/>
<dbReference type="GO" id="GO:0004527">
    <property type="term" value="F:exonuclease activity"/>
    <property type="evidence" value="ECO:0007669"/>
    <property type="project" value="UniProtKB-KW"/>
</dbReference>
<accession>A0A9X3S2V3</accession>
<keyword evidence="1" id="KW-0540">Nuclease</keyword>
<dbReference type="Pfam" id="PF21445">
    <property type="entry name" value="ADDB_N"/>
    <property type="match status" value="1"/>
</dbReference>
<evidence type="ECO:0000256" key="3">
    <source>
        <dbReference type="ARBA" id="ARBA00022763"/>
    </source>
</evidence>
<name>A0A9X3S2V3_9ACTN</name>
<dbReference type="Pfam" id="PF12705">
    <property type="entry name" value="PDDEXK_1"/>
    <property type="match status" value="1"/>
</dbReference>
<dbReference type="PROSITE" id="PS51217">
    <property type="entry name" value="UVRD_HELICASE_CTER"/>
    <property type="match status" value="1"/>
</dbReference>
<dbReference type="RefSeq" id="WP_270043166.1">
    <property type="nucleotide sequence ID" value="NZ_JAPDOD010000028.1"/>
</dbReference>
<dbReference type="GO" id="GO:0006281">
    <property type="term" value="P:DNA repair"/>
    <property type="evidence" value="ECO:0007669"/>
    <property type="project" value="UniProtKB-KW"/>
</dbReference>
<dbReference type="InterPro" id="IPR049035">
    <property type="entry name" value="ADDB_N"/>
</dbReference>
<dbReference type="InterPro" id="IPR027417">
    <property type="entry name" value="P-loop_NTPase"/>
</dbReference>
<evidence type="ECO:0000256" key="5">
    <source>
        <dbReference type="ARBA" id="ARBA00022806"/>
    </source>
</evidence>
<keyword evidence="6" id="KW-0269">Exonuclease</keyword>
<dbReference type="GO" id="GO:0004386">
    <property type="term" value="F:helicase activity"/>
    <property type="evidence" value="ECO:0007669"/>
    <property type="project" value="UniProtKB-KW"/>
</dbReference>
<organism evidence="12 13">
    <name type="scientific">Solirubrobacter ginsenosidimutans</name>
    <dbReference type="NCBI Taxonomy" id="490573"/>
    <lineage>
        <taxon>Bacteria</taxon>
        <taxon>Bacillati</taxon>
        <taxon>Actinomycetota</taxon>
        <taxon>Thermoleophilia</taxon>
        <taxon>Solirubrobacterales</taxon>
        <taxon>Solirubrobacteraceae</taxon>
        <taxon>Solirubrobacter</taxon>
    </lineage>
</organism>
<keyword evidence="7" id="KW-0067">ATP-binding</keyword>
<sequence>MPLTLITGPANAAKAGAVLERLRASISRDPVLVVPTSADAAHYAREIAGAGLVFGADVTTFPRLIRDIARAAGVRGKPLGRLARDRVVRASIRDVELAVLAASAKSPGFADALGDFFAELQRSLASPGRFGAAVRAWREAGTAPPHAAELAALYSAYHRRLDALGALDADGLARAALEKVREGYSGGPLLLYGFDDLTPAQLDLVEQLVRHTDTDVTVALSYEPGRAALAGSAATVELLKPLAREHVILEPRSEHYAPSARGALHHLERSLFEPEPAVVAPNGAVRLLEAGGERAEAELVGASVLELLRDGMAPEDIAVLVRSNADLFAQVLASYGIPVARDRRTPFAHTRLGTGVLAFARAALGGTANDVVTWLRTPGKLGEEAGAVRPAAGADEPPIAAADDRAARAGTPSADRLEVQVRRHAARTARDARFHWQRLGGRDLTELDALAAAAEEGVAPFLTALLAEAEAIWTAKHVRRADVLDPDAEADARAARELRAATKELIRLGEQDPALAGSPSELLDAIGGIEVRETAPVEDGMPGVLLADPLAIRARRFRGILVCGLQEGELPQRPQPEPFLDDSARFDLAVASGLVLPRHEATLPRERSLFYACVSRPEEALFLSFRSSDEEGGPQQPSPFLDDVRALFTDALWEDRGRRLLAEITWPPAEAPTPHELRRAQAAGGEAPDPAPLQAPSDQQVLTLLAARDRESARGLETFATCPVKWLIEHVLKPDPVDADPLPMQRGSLAHEVLERTLQGLKERTGSARLTPASLADALQELHAAIQALQKASKTTAGKAAARALEVDLERYIRHETATGAGFEPTQLEWSFDDYMLDGVAVSGRVDRVDLRGNQAIVRDYKGRTVYAGARWAEDGRIQAALYALAVREHLGVEIVGALYQPIGTADQRPRGIVREGIPGRYVNGDVTDQATLEERLQDSRAIAAQAAAGLRAGRIAPCPDRCGYQGGCAHPGICRAA</sequence>
<dbReference type="InterPro" id="IPR014017">
    <property type="entry name" value="DNA_helicase_UvrD-like_C"/>
</dbReference>
<proteinExistence type="predicted"/>
<feature type="region of interest" description="Disordered" evidence="10">
    <location>
        <begin position="670"/>
        <end position="695"/>
    </location>
</feature>
<dbReference type="EMBL" id="JAPDOD010000028">
    <property type="protein sequence ID" value="MDA0163919.1"/>
    <property type="molecule type" value="Genomic_DNA"/>
</dbReference>
<feature type="domain" description="UvrD-like helicase C-terminal" evidence="11">
    <location>
        <begin position="254"/>
        <end position="536"/>
    </location>
</feature>
<evidence type="ECO:0000256" key="1">
    <source>
        <dbReference type="ARBA" id="ARBA00022722"/>
    </source>
</evidence>
<keyword evidence="3" id="KW-0227">DNA damage</keyword>
<dbReference type="GO" id="GO:0006310">
    <property type="term" value="P:DNA recombination"/>
    <property type="evidence" value="ECO:0007669"/>
    <property type="project" value="TreeGrafter"/>
</dbReference>
<evidence type="ECO:0000313" key="12">
    <source>
        <dbReference type="EMBL" id="MDA0163919.1"/>
    </source>
</evidence>
<keyword evidence="2" id="KW-0547">Nucleotide-binding</keyword>
<dbReference type="Gene3D" id="3.40.50.300">
    <property type="entry name" value="P-loop containing nucleotide triphosphate hydrolases"/>
    <property type="match status" value="2"/>
</dbReference>
<evidence type="ECO:0000313" key="13">
    <source>
        <dbReference type="Proteomes" id="UP001149140"/>
    </source>
</evidence>
<evidence type="ECO:0000256" key="7">
    <source>
        <dbReference type="ARBA" id="ARBA00022840"/>
    </source>
</evidence>
<protein>
    <submittedName>
        <fullName evidence="12">PD-(D/E)XK nuclease family protein</fullName>
    </submittedName>
</protein>
<keyword evidence="9" id="KW-0234">DNA repair</keyword>
<dbReference type="PANTHER" id="PTHR30591:SF1">
    <property type="entry name" value="RECBCD ENZYME SUBUNIT RECC"/>
    <property type="match status" value="1"/>
</dbReference>
<dbReference type="Gene3D" id="3.90.320.10">
    <property type="match status" value="1"/>
</dbReference>
<dbReference type="InterPro" id="IPR011604">
    <property type="entry name" value="PDDEXK-like_dom_sf"/>
</dbReference>
<dbReference type="Proteomes" id="UP001149140">
    <property type="component" value="Unassembled WGS sequence"/>
</dbReference>
<keyword evidence="8" id="KW-0238">DNA-binding</keyword>
<dbReference type="PANTHER" id="PTHR30591">
    <property type="entry name" value="RECBCD ENZYME SUBUNIT RECC"/>
    <property type="match status" value="1"/>
</dbReference>
<keyword evidence="13" id="KW-1185">Reference proteome</keyword>
<evidence type="ECO:0000256" key="9">
    <source>
        <dbReference type="ARBA" id="ARBA00023204"/>
    </source>
</evidence>
<comment type="caution">
    <text evidence="12">The sequence shown here is derived from an EMBL/GenBank/DDBJ whole genome shotgun (WGS) entry which is preliminary data.</text>
</comment>
<dbReference type="SUPFAM" id="SSF52540">
    <property type="entry name" value="P-loop containing nucleoside triphosphate hydrolases"/>
    <property type="match status" value="1"/>
</dbReference>
<evidence type="ECO:0000256" key="6">
    <source>
        <dbReference type="ARBA" id="ARBA00022839"/>
    </source>
</evidence>
<keyword evidence="4" id="KW-0378">Hydrolase</keyword>
<evidence type="ECO:0000256" key="2">
    <source>
        <dbReference type="ARBA" id="ARBA00022741"/>
    </source>
</evidence>
<evidence type="ECO:0000256" key="10">
    <source>
        <dbReference type="SAM" id="MobiDB-lite"/>
    </source>
</evidence>
<evidence type="ECO:0000259" key="11">
    <source>
        <dbReference type="PROSITE" id="PS51217"/>
    </source>
</evidence>
<reference evidence="12" key="1">
    <citation type="submission" date="2022-10" db="EMBL/GenBank/DDBJ databases">
        <title>The WGS of Solirubrobacter ginsenosidimutans DSM 21036.</title>
        <authorList>
            <person name="Jiang Z."/>
        </authorList>
    </citation>
    <scope>NUCLEOTIDE SEQUENCE</scope>
    <source>
        <strain evidence="12">DSM 21036</strain>
    </source>
</reference>
<keyword evidence="5" id="KW-0347">Helicase</keyword>
<dbReference type="GO" id="GO:0003677">
    <property type="term" value="F:DNA binding"/>
    <property type="evidence" value="ECO:0007669"/>
    <property type="project" value="UniProtKB-KW"/>
</dbReference>
<dbReference type="InterPro" id="IPR038726">
    <property type="entry name" value="PDDEXK_AddAB-type"/>
</dbReference>
<gene>
    <name evidence="12" type="ORF">OM076_26850</name>
</gene>
<evidence type="ECO:0000256" key="4">
    <source>
        <dbReference type="ARBA" id="ARBA00022801"/>
    </source>
</evidence>
<dbReference type="GO" id="GO:0005524">
    <property type="term" value="F:ATP binding"/>
    <property type="evidence" value="ECO:0007669"/>
    <property type="project" value="UniProtKB-KW"/>
</dbReference>
<evidence type="ECO:0000256" key="8">
    <source>
        <dbReference type="ARBA" id="ARBA00023125"/>
    </source>
</evidence>